<dbReference type="Proteomes" id="UP000626109">
    <property type="component" value="Unassembled WGS sequence"/>
</dbReference>
<evidence type="ECO:0000313" key="4">
    <source>
        <dbReference type="Proteomes" id="UP000654075"/>
    </source>
</evidence>
<evidence type="ECO:0000259" key="1">
    <source>
        <dbReference type="Pfam" id="PF07707"/>
    </source>
</evidence>
<dbReference type="AlphaFoldDB" id="A0A813GIM0"/>
<dbReference type="Gene3D" id="3.30.710.10">
    <property type="entry name" value="Potassium Channel Kv1.1, Chain A"/>
    <property type="match status" value="1"/>
</dbReference>
<dbReference type="InterPro" id="IPR011333">
    <property type="entry name" value="SKP1/BTB/POZ_sf"/>
</dbReference>
<comment type="caution">
    <text evidence="2">The sequence shown here is derived from an EMBL/GenBank/DDBJ whole genome shotgun (WGS) entry which is preliminary data.</text>
</comment>
<dbReference type="InterPro" id="IPR011705">
    <property type="entry name" value="BACK"/>
</dbReference>
<keyword evidence="4" id="KW-1185">Reference proteome</keyword>
<name>A0A813GIM0_POLGL</name>
<dbReference type="SUPFAM" id="SSF54695">
    <property type="entry name" value="POZ domain"/>
    <property type="match status" value="1"/>
</dbReference>
<feature type="domain" description="BACK" evidence="1">
    <location>
        <begin position="202"/>
        <end position="305"/>
    </location>
</feature>
<dbReference type="EMBL" id="CAJNNV010029052">
    <property type="protein sequence ID" value="CAE8626863.1"/>
    <property type="molecule type" value="Genomic_DNA"/>
</dbReference>
<evidence type="ECO:0000313" key="3">
    <source>
        <dbReference type="EMBL" id="CAE8742903.1"/>
    </source>
</evidence>
<dbReference type="Proteomes" id="UP000654075">
    <property type="component" value="Unassembled WGS sequence"/>
</dbReference>
<gene>
    <name evidence="2" type="ORF">PGLA1383_LOCUS43743</name>
    <name evidence="3" type="ORF">PGLA2088_LOCUS51168</name>
</gene>
<sequence>MGDHGAVDSLLESLGANMQRIVNYRPAAEDCLAVGLFGIRRALVAERAAQSVALLAAQKERDRLKSMIVGLHNASVAGDGSDALTFVFPGSGGGEEVRITLCRALVRQWSPAFDALARHGNGLQGSFPKEVRLDDVDPDAFRAASDFMTSGQLAEDLVRPIDEGSHPLPELADRYDLRDLVDQYFDKMIKREALTEKSAARVLELALHSNANSSRDLAAAFLASHPTSTLHSGAFFTLSPEAASVVLSRDDLRLSPPRFGAKHYHEREVLRLVDLWVEKNAAQVEKAGLLVKAVRLELFSFADLTSFQYELGSLQALGPVRAQLTSATASTLKRRLALPLPADDGLAEPLRKRKRTLLADPVTEEIQRKILRATLDLCGAVFPALDAATGAQTERSL</sequence>
<evidence type="ECO:0000313" key="2">
    <source>
        <dbReference type="EMBL" id="CAE8626863.1"/>
    </source>
</evidence>
<protein>
    <recommendedName>
        <fullName evidence="1">BACK domain-containing protein</fullName>
    </recommendedName>
</protein>
<dbReference type="EMBL" id="CAJNNW010037559">
    <property type="protein sequence ID" value="CAE8742903.1"/>
    <property type="molecule type" value="Genomic_DNA"/>
</dbReference>
<reference evidence="2" key="1">
    <citation type="submission" date="2021-02" db="EMBL/GenBank/DDBJ databases">
        <authorList>
            <person name="Dougan E. K."/>
            <person name="Rhodes N."/>
            <person name="Thang M."/>
            <person name="Chan C."/>
        </authorList>
    </citation>
    <scope>NUCLEOTIDE SEQUENCE</scope>
</reference>
<proteinExistence type="predicted"/>
<dbReference type="Pfam" id="PF07707">
    <property type="entry name" value="BACK"/>
    <property type="match status" value="1"/>
</dbReference>
<organism evidence="2 4">
    <name type="scientific">Polarella glacialis</name>
    <name type="common">Dinoflagellate</name>
    <dbReference type="NCBI Taxonomy" id="89957"/>
    <lineage>
        <taxon>Eukaryota</taxon>
        <taxon>Sar</taxon>
        <taxon>Alveolata</taxon>
        <taxon>Dinophyceae</taxon>
        <taxon>Suessiales</taxon>
        <taxon>Suessiaceae</taxon>
        <taxon>Polarella</taxon>
    </lineage>
</organism>
<accession>A0A813GIM0</accession>